<evidence type="ECO:0000256" key="4">
    <source>
        <dbReference type="ARBA" id="ARBA00022664"/>
    </source>
</evidence>
<dbReference type="InterPro" id="IPR001406">
    <property type="entry name" value="PsdUridine_synth_TruA"/>
</dbReference>
<sequence>MSEQESTVQELTSAPTLADSAETVAAAETAASDKRPKRKVAIVFGYVGVRYCGLQWNHDPTNPTVEEKMLHALHAAGFISDENMGKDVMQKLGWERSSRTDKGVHALKNLISLRIMVPPPLPAGSEVETDEAMWARAASMINEKLPSDIHVYQIVTVTRSFNAYQLCHGRKYEYFLPTFALMNAAEYQEFLPLTVAPVQPTEEDMEADDREYDALLAAASSSSGTQAVDGESDEPERRKSKKRRFEGADETGMERLMTYRTIPNEAMAKLSSYRISTENLARARSLFSRYVGTLRYHNFTPKGRSSDPSTIRYITSVTVDEPQIVAPGADDDLAQGYVMPLCYRPHGMEWVRIELEGQSFMLNQIRKMIGAVSSIMLSGLPDSYLTDVLLAKEVQRGVPMAPANGLFLSHLDYTKYNLRLDRIQTEGRNGAGKEGVYMDDVNADEVAALRKRVVDVIARMEMRDNITGRWMRSERHVLHLAWDIKLV</sequence>
<keyword evidence="6" id="KW-0413">Isomerase</keyword>
<feature type="region of interest" description="Disordered" evidence="11">
    <location>
        <begin position="219"/>
        <end position="247"/>
    </location>
</feature>
<dbReference type="Pfam" id="PF01416">
    <property type="entry name" value="PseudoU_synth_1"/>
    <property type="match status" value="1"/>
</dbReference>
<evidence type="ECO:0000256" key="1">
    <source>
        <dbReference type="ARBA" id="ARBA00001166"/>
    </source>
</evidence>
<dbReference type="VEuPathDB" id="TriTrypDB:BSAL_21860"/>
<dbReference type="InterPro" id="IPR020103">
    <property type="entry name" value="PsdUridine_synth_cat_dom_sf"/>
</dbReference>
<comment type="similarity">
    <text evidence="3">Belongs to the tRNA pseudouridine synthase TruA family.</text>
</comment>
<dbReference type="InterPro" id="IPR020095">
    <property type="entry name" value="PsdUridine_synth_TruA_C"/>
</dbReference>
<dbReference type="InterPro" id="IPR041708">
    <property type="entry name" value="PUS1/PUS2-like"/>
</dbReference>
<dbReference type="PANTHER" id="PTHR11142">
    <property type="entry name" value="PSEUDOURIDYLATE SYNTHASE"/>
    <property type="match status" value="1"/>
</dbReference>
<feature type="binding site" evidence="10">
    <location>
        <position position="172"/>
    </location>
    <ligand>
        <name>substrate</name>
    </ligand>
</feature>
<dbReference type="OrthoDB" id="10256309at2759"/>
<evidence type="ECO:0000256" key="6">
    <source>
        <dbReference type="ARBA" id="ARBA00023235"/>
    </source>
</evidence>
<keyword evidence="14" id="KW-1185">Reference proteome</keyword>
<keyword evidence="7" id="KW-0539">Nucleus</keyword>
<dbReference type="PANTHER" id="PTHR11142:SF9">
    <property type="entry name" value="TRNA PSEUDOURIDINE SYNTHASE-RELATED"/>
    <property type="match status" value="1"/>
</dbReference>
<dbReference type="FunFam" id="3.30.70.580:FF:000002">
    <property type="entry name" value="tRNA pseudouridine synthase"/>
    <property type="match status" value="1"/>
</dbReference>
<evidence type="ECO:0000256" key="8">
    <source>
        <dbReference type="ARBA" id="ARBA00036943"/>
    </source>
</evidence>
<dbReference type="OMA" id="CDARTYT"/>
<dbReference type="GO" id="GO:0005634">
    <property type="term" value="C:nucleus"/>
    <property type="evidence" value="ECO:0007669"/>
    <property type="project" value="UniProtKB-SubCell"/>
</dbReference>
<dbReference type="GO" id="GO:0031119">
    <property type="term" value="P:tRNA pseudouridine synthesis"/>
    <property type="evidence" value="ECO:0007669"/>
    <property type="project" value="InterPro"/>
</dbReference>
<dbReference type="GO" id="GO:0009982">
    <property type="term" value="F:pseudouridine synthase activity"/>
    <property type="evidence" value="ECO:0007669"/>
    <property type="project" value="InterPro"/>
</dbReference>
<dbReference type="SUPFAM" id="SSF55120">
    <property type="entry name" value="Pseudouridine synthase"/>
    <property type="match status" value="1"/>
</dbReference>
<organism evidence="13 14">
    <name type="scientific">Bodo saltans</name>
    <name type="common">Flagellated protozoan</name>
    <dbReference type="NCBI Taxonomy" id="75058"/>
    <lineage>
        <taxon>Eukaryota</taxon>
        <taxon>Discoba</taxon>
        <taxon>Euglenozoa</taxon>
        <taxon>Kinetoplastea</taxon>
        <taxon>Metakinetoplastina</taxon>
        <taxon>Eubodonida</taxon>
        <taxon>Bodonidae</taxon>
        <taxon>Bodo</taxon>
    </lineage>
</organism>
<dbReference type="Gene3D" id="3.30.70.660">
    <property type="entry name" value="Pseudouridine synthase I, catalytic domain, C-terminal subdomain"/>
    <property type="match status" value="1"/>
</dbReference>
<evidence type="ECO:0000256" key="10">
    <source>
        <dbReference type="PIRSR" id="PIRSR641708-2"/>
    </source>
</evidence>
<evidence type="ECO:0000259" key="12">
    <source>
        <dbReference type="Pfam" id="PF01416"/>
    </source>
</evidence>
<evidence type="ECO:0000256" key="5">
    <source>
        <dbReference type="ARBA" id="ARBA00022694"/>
    </source>
</evidence>
<evidence type="ECO:0000256" key="9">
    <source>
        <dbReference type="PIRSR" id="PIRSR641708-1"/>
    </source>
</evidence>
<dbReference type="AlphaFoldDB" id="A0A0S4JH91"/>
<reference evidence="14" key="1">
    <citation type="submission" date="2015-09" db="EMBL/GenBank/DDBJ databases">
        <authorList>
            <consortium name="Pathogen Informatics"/>
        </authorList>
    </citation>
    <scope>NUCLEOTIDE SEQUENCE [LARGE SCALE GENOMIC DNA]</scope>
    <source>
        <strain evidence="14">Lake Konstanz</strain>
    </source>
</reference>
<comment type="catalytic activity">
    <reaction evidence="1">
        <text>a uridine in mRNA = a pseudouridine in mRNA</text>
        <dbReference type="Rhea" id="RHEA:56644"/>
        <dbReference type="Rhea" id="RHEA-COMP:14658"/>
        <dbReference type="Rhea" id="RHEA-COMP:14659"/>
        <dbReference type="ChEBI" id="CHEBI:65314"/>
        <dbReference type="ChEBI" id="CHEBI:65315"/>
    </reaction>
</comment>
<evidence type="ECO:0000256" key="2">
    <source>
        <dbReference type="ARBA" id="ARBA00004123"/>
    </source>
</evidence>
<dbReference type="InterPro" id="IPR020097">
    <property type="entry name" value="PsdUridine_synth_TruA_a/b_dom"/>
</dbReference>
<evidence type="ECO:0000256" key="11">
    <source>
        <dbReference type="SAM" id="MobiDB-lite"/>
    </source>
</evidence>
<dbReference type="CDD" id="cd02568">
    <property type="entry name" value="PseudoU_synth_PUS1_PUS2"/>
    <property type="match status" value="1"/>
</dbReference>
<dbReference type="FunFam" id="3.30.70.660:FF:000002">
    <property type="entry name" value="tRNA pseudouridine synthase"/>
    <property type="match status" value="1"/>
</dbReference>
<dbReference type="GO" id="GO:0006397">
    <property type="term" value="P:mRNA processing"/>
    <property type="evidence" value="ECO:0007669"/>
    <property type="project" value="UniProtKB-KW"/>
</dbReference>
<accession>A0A0S4JH91</accession>
<evidence type="ECO:0000313" key="14">
    <source>
        <dbReference type="Proteomes" id="UP000051952"/>
    </source>
</evidence>
<proteinExistence type="inferred from homology"/>
<feature type="domain" description="Pseudouridine synthase I TruA alpha/beta" evidence="12">
    <location>
        <begin position="288"/>
        <end position="413"/>
    </location>
</feature>
<gene>
    <name evidence="13" type="ORF">BSAL_21860</name>
</gene>
<keyword evidence="5" id="KW-0819">tRNA processing</keyword>
<feature type="region of interest" description="Disordered" evidence="11">
    <location>
        <begin position="1"/>
        <end position="21"/>
    </location>
</feature>
<evidence type="ECO:0000313" key="13">
    <source>
        <dbReference type="EMBL" id="CUG89520.1"/>
    </source>
</evidence>
<dbReference type="EMBL" id="CYKH01001747">
    <property type="protein sequence ID" value="CUG89520.1"/>
    <property type="molecule type" value="Genomic_DNA"/>
</dbReference>
<dbReference type="Gene3D" id="3.30.70.580">
    <property type="entry name" value="Pseudouridine synthase I, catalytic domain, N-terminal subdomain"/>
    <property type="match status" value="1"/>
</dbReference>
<name>A0A0S4JH91_BODSA</name>
<keyword evidence="4" id="KW-0507">mRNA processing</keyword>
<dbReference type="GO" id="GO:1990481">
    <property type="term" value="P:mRNA pseudouridine synthesis"/>
    <property type="evidence" value="ECO:0007669"/>
    <property type="project" value="TreeGrafter"/>
</dbReference>
<feature type="compositionally biased region" description="Polar residues" evidence="11">
    <location>
        <begin position="1"/>
        <end position="15"/>
    </location>
</feature>
<dbReference type="GO" id="GO:0003723">
    <property type="term" value="F:RNA binding"/>
    <property type="evidence" value="ECO:0007669"/>
    <property type="project" value="InterPro"/>
</dbReference>
<protein>
    <submittedName>
        <fullName evidence="13">Pseudouridylate synthase, putative</fullName>
    </submittedName>
</protein>
<feature type="active site" description="Nucleophile" evidence="9">
    <location>
        <position position="101"/>
    </location>
</feature>
<dbReference type="InterPro" id="IPR020094">
    <property type="entry name" value="TruA/RsuA/RluB/E/F_N"/>
</dbReference>
<evidence type="ECO:0000256" key="3">
    <source>
        <dbReference type="ARBA" id="ARBA00009375"/>
    </source>
</evidence>
<evidence type="ECO:0000256" key="7">
    <source>
        <dbReference type="ARBA" id="ARBA00023242"/>
    </source>
</evidence>
<dbReference type="Proteomes" id="UP000051952">
    <property type="component" value="Unassembled WGS sequence"/>
</dbReference>
<comment type="subcellular location">
    <subcellularLocation>
        <location evidence="2">Nucleus</location>
    </subcellularLocation>
</comment>
<comment type="catalytic activity">
    <reaction evidence="8">
        <text>a uridine in tRNA = a pseudouridine in tRNA</text>
        <dbReference type="Rhea" id="RHEA:54572"/>
        <dbReference type="Rhea" id="RHEA-COMP:13339"/>
        <dbReference type="Rhea" id="RHEA-COMP:13934"/>
        <dbReference type="ChEBI" id="CHEBI:65314"/>
        <dbReference type="ChEBI" id="CHEBI:65315"/>
    </reaction>
</comment>